<evidence type="ECO:0000256" key="3">
    <source>
        <dbReference type="ARBA" id="ARBA00022964"/>
    </source>
</evidence>
<evidence type="ECO:0000256" key="1">
    <source>
        <dbReference type="ARBA" id="ARBA00006622"/>
    </source>
</evidence>
<dbReference type="KEGG" id="nav:JQS30_01065"/>
<dbReference type="EMBL" id="CP070496">
    <property type="protein sequence ID" value="QSB05562.1"/>
    <property type="molecule type" value="Genomic_DNA"/>
</dbReference>
<keyword evidence="3 7" id="KW-0223">Dioxygenase</keyword>
<dbReference type="RefSeq" id="WP_213171571.1">
    <property type="nucleotide sequence ID" value="NZ_CP070496.1"/>
</dbReference>
<dbReference type="InterPro" id="IPR010300">
    <property type="entry name" value="CDO_1"/>
</dbReference>
<evidence type="ECO:0000256" key="4">
    <source>
        <dbReference type="ARBA" id="ARBA00023002"/>
    </source>
</evidence>
<dbReference type="PANTHER" id="PTHR12918">
    <property type="entry name" value="CYSTEINE DIOXYGENASE"/>
    <property type="match status" value="1"/>
</dbReference>
<protein>
    <submittedName>
        <fullName evidence="7">Cysteine dioxygenase family protein</fullName>
    </submittedName>
</protein>
<proteinExistence type="inferred from homology"/>
<name>A0A895XP79_9ACTN</name>
<organism evidence="7 8">
    <name type="scientific">Natronoglycomyces albus</name>
    <dbReference type="NCBI Taxonomy" id="2811108"/>
    <lineage>
        <taxon>Bacteria</taxon>
        <taxon>Bacillati</taxon>
        <taxon>Actinomycetota</taxon>
        <taxon>Actinomycetes</taxon>
        <taxon>Glycomycetales</taxon>
        <taxon>Glycomycetaceae</taxon>
        <taxon>Natronoglycomyces</taxon>
    </lineage>
</organism>
<dbReference type="GO" id="GO:0016702">
    <property type="term" value="F:oxidoreductase activity, acting on single donors with incorporation of molecular oxygen, incorporation of two atoms of oxygen"/>
    <property type="evidence" value="ECO:0007669"/>
    <property type="project" value="InterPro"/>
</dbReference>
<evidence type="ECO:0000256" key="2">
    <source>
        <dbReference type="ARBA" id="ARBA00022723"/>
    </source>
</evidence>
<dbReference type="Gene3D" id="2.60.120.10">
    <property type="entry name" value="Jelly Rolls"/>
    <property type="match status" value="1"/>
</dbReference>
<dbReference type="AlphaFoldDB" id="A0A895XP79"/>
<feature type="binding site" evidence="6">
    <location>
        <position position="68"/>
    </location>
    <ligand>
        <name>Fe cation</name>
        <dbReference type="ChEBI" id="CHEBI:24875"/>
        <note>catalytic</note>
    </ligand>
</feature>
<dbReference type="PANTHER" id="PTHR12918:SF1">
    <property type="entry name" value="CYSTEINE DIOXYGENASE TYPE 1"/>
    <property type="match status" value="1"/>
</dbReference>
<keyword evidence="5 6" id="KW-0408">Iron</keyword>
<reference evidence="7" key="1">
    <citation type="submission" date="2021-02" db="EMBL/GenBank/DDBJ databases">
        <title>Natronoglycomyces albus gen. nov., sp. nov, a haloalkaliphilic actinobacterium from a soda solonchak soil.</title>
        <authorList>
            <person name="Sorokin D.Y."/>
            <person name="Khijniak T.V."/>
            <person name="Zakharycheva A.P."/>
            <person name="Boueva O.V."/>
            <person name="Ariskina E.V."/>
            <person name="Hahnke R.L."/>
            <person name="Bunk B."/>
            <person name="Sproer C."/>
            <person name="Schumann P."/>
            <person name="Evtushenko L.I."/>
            <person name="Kublanov I.V."/>
        </authorList>
    </citation>
    <scope>NUCLEOTIDE SEQUENCE</scope>
    <source>
        <strain evidence="7">DSM 106290</strain>
    </source>
</reference>
<evidence type="ECO:0000313" key="8">
    <source>
        <dbReference type="Proteomes" id="UP000662939"/>
    </source>
</evidence>
<evidence type="ECO:0000256" key="5">
    <source>
        <dbReference type="ARBA" id="ARBA00023004"/>
    </source>
</evidence>
<feature type="binding site" evidence="6">
    <location>
        <position position="70"/>
    </location>
    <ligand>
        <name>Fe cation</name>
        <dbReference type="ChEBI" id="CHEBI:24875"/>
        <note>catalytic</note>
    </ligand>
</feature>
<sequence>MPTQRSNIGQQPENLTERLVALAHSYACETKIEARFRPHSRWAAKISSAPDHEAWLLAWLPGQGTDLHDHGGTGQPSNAAVKVISGELSEYTVQAGEFPRLHRRDLQAGDVSAVSNRTIHAMRNRSSLPAVSIHVYVPKLECMRTYLVDETGLTPSQIKLAGDDWAEASPFHSVDYVCKG</sequence>
<dbReference type="CDD" id="cd10548">
    <property type="entry name" value="cupin_CDO"/>
    <property type="match status" value="1"/>
</dbReference>
<keyword evidence="2 6" id="KW-0479">Metal-binding</keyword>
<feature type="binding site" evidence="6">
    <location>
        <position position="120"/>
    </location>
    <ligand>
        <name>Fe cation</name>
        <dbReference type="ChEBI" id="CHEBI:24875"/>
        <note>catalytic</note>
    </ligand>
</feature>
<dbReference type="Pfam" id="PF05995">
    <property type="entry name" value="CDO_I"/>
    <property type="match status" value="1"/>
</dbReference>
<evidence type="ECO:0000256" key="6">
    <source>
        <dbReference type="PIRSR" id="PIRSR610300-51"/>
    </source>
</evidence>
<keyword evidence="4" id="KW-0560">Oxidoreductase</keyword>
<gene>
    <name evidence="7" type="ORF">JQS30_01065</name>
</gene>
<evidence type="ECO:0000313" key="7">
    <source>
        <dbReference type="EMBL" id="QSB05562.1"/>
    </source>
</evidence>
<dbReference type="GO" id="GO:0008198">
    <property type="term" value="F:ferrous iron binding"/>
    <property type="evidence" value="ECO:0007669"/>
    <property type="project" value="TreeGrafter"/>
</dbReference>
<dbReference type="Proteomes" id="UP000662939">
    <property type="component" value="Chromosome"/>
</dbReference>
<dbReference type="SUPFAM" id="SSF51182">
    <property type="entry name" value="RmlC-like cupins"/>
    <property type="match status" value="1"/>
</dbReference>
<accession>A0A895XP79</accession>
<comment type="similarity">
    <text evidence="1">Belongs to the cysteine dioxygenase family.</text>
</comment>
<keyword evidence="8" id="KW-1185">Reference proteome</keyword>
<dbReference type="InterPro" id="IPR011051">
    <property type="entry name" value="RmlC_Cupin_sf"/>
</dbReference>
<dbReference type="InterPro" id="IPR014710">
    <property type="entry name" value="RmlC-like_jellyroll"/>
</dbReference>